<evidence type="ECO:0000313" key="2">
    <source>
        <dbReference type="Proteomes" id="UP000053820"/>
    </source>
</evidence>
<dbReference type="HOGENOM" id="CLU_032957_9_1_1"/>
<dbReference type="Proteomes" id="UP000053820">
    <property type="component" value="Unassembled WGS sequence"/>
</dbReference>
<dbReference type="AlphaFoldDB" id="A0A0C9UXR4"/>
<dbReference type="Gene3D" id="3.40.50.1820">
    <property type="entry name" value="alpha/beta hydrolase"/>
    <property type="match status" value="1"/>
</dbReference>
<reference evidence="1 2" key="1">
    <citation type="submission" date="2014-04" db="EMBL/GenBank/DDBJ databases">
        <title>Evolutionary Origins and Diversification of the Mycorrhizal Mutualists.</title>
        <authorList>
            <consortium name="DOE Joint Genome Institute"/>
            <consortium name="Mycorrhizal Genomics Consortium"/>
            <person name="Kohler A."/>
            <person name="Kuo A."/>
            <person name="Nagy L.G."/>
            <person name="Floudas D."/>
            <person name="Copeland A."/>
            <person name="Barry K.W."/>
            <person name="Cichocki N."/>
            <person name="Veneault-Fourrey C."/>
            <person name="LaButti K."/>
            <person name="Lindquist E.A."/>
            <person name="Lipzen A."/>
            <person name="Lundell T."/>
            <person name="Morin E."/>
            <person name="Murat C."/>
            <person name="Riley R."/>
            <person name="Ohm R."/>
            <person name="Sun H."/>
            <person name="Tunlid A."/>
            <person name="Henrissat B."/>
            <person name="Grigoriev I.V."/>
            <person name="Hibbett D.S."/>
            <person name="Martin F."/>
        </authorList>
    </citation>
    <scope>NUCLEOTIDE SEQUENCE [LARGE SCALE GENOMIC DNA]</scope>
    <source>
        <strain evidence="1 2">MD-312</strain>
    </source>
</reference>
<name>A0A0C9UXR4_9AGAM</name>
<sequence>MCIQATVIKRQAVTSLTQAQINSYTSTPYTFYMCAGYCPPDRTLACGCGEVCNANPSFQPIASGEYPTLETIIVAHDGASDPNNSWPAILNDLHFILVTLEPGLFPGVSTTIQVHRGFKETQQKSATDVLNAVNQTMLKYGSAPVTMIGHSMGTTFKIIAYGLPRVGNREFANYDPVPVLPPIILGFVHPAGEVHIKDSGEWDNSSTKCSVEDVPIAFLGNATEHPGPYNGIILGCY</sequence>
<proteinExistence type="predicted"/>
<dbReference type="SUPFAM" id="SSF53474">
    <property type="entry name" value="alpha/beta-Hydrolases"/>
    <property type="match status" value="1"/>
</dbReference>
<organism evidence="1 2">
    <name type="scientific">Hydnomerulius pinastri MD-312</name>
    <dbReference type="NCBI Taxonomy" id="994086"/>
    <lineage>
        <taxon>Eukaryota</taxon>
        <taxon>Fungi</taxon>
        <taxon>Dikarya</taxon>
        <taxon>Basidiomycota</taxon>
        <taxon>Agaricomycotina</taxon>
        <taxon>Agaricomycetes</taxon>
        <taxon>Agaricomycetidae</taxon>
        <taxon>Boletales</taxon>
        <taxon>Boletales incertae sedis</taxon>
        <taxon>Leucogyrophana</taxon>
    </lineage>
</organism>
<dbReference type="EMBL" id="KN840094">
    <property type="protein sequence ID" value="KIJ57824.1"/>
    <property type="molecule type" value="Genomic_DNA"/>
</dbReference>
<accession>A0A0C9UXR4</accession>
<dbReference type="OrthoDB" id="426718at2759"/>
<keyword evidence="2" id="KW-1185">Reference proteome</keyword>
<evidence type="ECO:0000313" key="1">
    <source>
        <dbReference type="EMBL" id="KIJ57824.1"/>
    </source>
</evidence>
<gene>
    <name evidence="1" type="ORF">HYDPIDRAFT_178148</name>
</gene>
<evidence type="ECO:0008006" key="3">
    <source>
        <dbReference type="Google" id="ProtNLM"/>
    </source>
</evidence>
<dbReference type="InterPro" id="IPR029058">
    <property type="entry name" value="AB_hydrolase_fold"/>
</dbReference>
<protein>
    <recommendedName>
        <fullName evidence="3">Alpha/beta-hydrolase</fullName>
    </recommendedName>
</protein>